<evidence type="ECO:0000313" key="3">
    <source>
        <dbReference type="Proteomes" id="UP000249720"/>
    </source>
</evidence>
<dbReference type="InterPro" id="IPR006121">
    <property type="entry name" value="HMA_dom"/>
</dbReference>
<dbReference type="EMBL" id="QKZV01000002">
    <property type="protein sequence ID" value="PZX64419.1"/>
    <property type="molecule type" value="Genomic_DNA"/>
</dbReference>
<comment type="caution">
    <text evidence="2">The sequence shown here is derived from an EMBL/GenBank/DDBJ whole genome shotgun (WGS) entry which is preliminary data.</text>
</comment>
<dbReference type="RefSeq" id="WP_111293600.1">
    <property type="nucleotide sequence ID" value="NZ_QKZV01000002.1"/>
</dbReference>
<dbReference type="AlphaFoldDB" id="A0A2W7SBD8"/>
<dbReference type="PROSITE" id="PS50846">
    <property type="entry name" value="HMA_2"/>
    <property type="match status" value="1"/>
</dbReference>
<evidence type="ECO:0000259" key="1">
    <source>
        <dbReference type="PROSITE" id="PS50846"/>
    </source>
</evidence>
<dbReference type="InterPro" id="IPR036163">
    <property type="entry name" value="HMA_dom_sf"/>
</dbReference>
<gene>
    <name evidence="2" type="ORF">LX80_00615</name>
</gene>
<dbReference type="OrthoDB" id="677920at2"/>
<dbReference type="Gene3D" id="3.30.70.100">
    <property type="match status" value="1"/>
</dbReference>
<keyword evidence="3" id="KW-1185">Reference proteome</keyword>
<organism evidence="2 3">
    <name type="scientific">Hydrotalea sandarakina</name>
    <dbReference type="NCBI Taxonomy" id="1004304"/>
    <lineage>
        <taxon>Bacteria</taxon>
        <taxon>Pseudomonadati</taxon>
        <taxon>Bacteroidota</taxon>
        <taxon>Chitinophagia</taxon>
        <taxon>Chitinophagales</taxon>
        <taxon>Chitinophagaceae</taxon>
        <taxon>Hydrotalea</taxon>
    </lineage>
</organism>
<dbReference type="Proteomes" id="UP000249720">
    <property type="component" value="Unassembled WGS sequence"/>
</dbReference>
<evidence type="ECO:0000313" key="2">
    <source>
        <dbReference type="EMBL" id="PZX64419.1"/>
    </source>
</evidence>
<feature type="domain" description="HMA" evidence="1">
    <location>
        <begin position="1"/>
        <end position="67"/>
    </location>
</feature>
<proteinExistence type="predicted"/>
<dbReference type="SUPFAM" id="SSF55008">
    <property type="entry name" value="HMA, heavy metal-associated domain"/>
    <property type="match status" value="1"/>
</dbReference>
<sequence>MKTFKFKTNIQCSSCVAKVTPTLNNEAKIDNWNVDTTNKNKILTIQTNTLDTNQIIDLVKSAGYNAELLAE</sequence>
<protein>
    <submittedName>
        <fullName evidence="2">Copper chaperone CopZ</fullName>
    </submittedName>
</protein>
<dbReference type="GO" id="GO:0046872">
    <property type="term" value="F:metal ion binding"/>
    <property type="evidence" value="ECO:0007669"/>
    <property type="project" value="InterPro"/>
</dbReference>
<reference evidence="2 3" key="1">
    <citation type="submission" date="2018-06" db="EMBL/GenBank/DDBJ databases">
        <title>Genomic Encyclopedia of Archaeal and Bacterial Type Strains, Phase II (KMG-II): from individual species to whole genera.</title>
        <authorList>
            <person name="Goeker M."/>
        </authorList>
    </citation>
    <scope>NUCLEOTIDE SEQUENCE [LARGE SCALE GENOMIC DNA]</scope>
    <source>
        <strain evidence="2 3">DSM 23241</strain>
    </source>
</reference>
<accession>A0A2W7SBD8</accession>
<name>A0A2W7SBD8_9BACT</name>